<dbReference type="EMBL" id="MU970106">
    <property type="protein sequence ID" value="KAK9321122.1"/>
    <property type="molecule type" value="Genomic_DNA"/>
</dbReference>
<evidence type="ECO:0000313" key="2">
    <source>
        <dbReference type="Proteomes" id="UP001489719"/>
    </source>
</evidence>
<name>A0ACC3TIY4_9ASCO</name>
<accession>A0ACC3TIY4</accession>
<gene>
    <name evidence="1" type="ORF">V1517DRAFT_327282</name>
</gene>
<evidence type="ECO:0000313" key="1">
    <source>
        <dbReference type="EMBL" id="KAK9321122.1"/>
    </source>
</evidence>
<dbReference type="Proteomes" id="UP001489719">
    <property type="component" value="Unassembled WGS sequence"/>
</dbReference>
<organism evidence="1 2">
    <name type="scientific">Lipomyces orientalis</name>
    <dbReference type="NCBI Taxonomy" id="1233043"/>
    <lineage>
        <taxon>Eukaryota</taxon>
        <taxon>Fungi</taxon>
        <taxon>Dikarya</taxon>
        <taxon>Ascomycota</taxon>
        <taxon>Saccharomycotina</taxon>
        <taxon>Lipomycetes</taxon>
        <taxon>Lipomycetales</taxon>
        <taxon>Lipomycetaceae</taxon>
        <taxon>Lipomyces</taxon>
    </lineage>
</organism>
<reference evidence="2" key="1">
    <citation type="journal article" date="2024" name="Front. Bioeng. Biotechnol.">
        <title>Genome-scale model development and genomic sequencing of the oleaginous clade Lipomyces.</title>
        <authorList>
            <person name="Czajka J.J."/>
            <person name="Han Y."/>
            <person name="Kim J."/>
            <person name="Mondo S.J."/>
            <person name="Hofstad B.A."/>
            <person name="Robles A."/>
            <person name="Haridas S."/>
            <person name="Riley R."/>
            <person name="LaButti K."/>
            <person name="Pangilinan J."/>
            <person name="Andreopoulos W."/>
            <person name="Lipzen A."/>
            <person name="Yan J."/>
            <person name="Wang M."/>
            <person name="Ng V."/>
            <person name="Grigoriev I.V."/>
            <person name="Spatafora J.W."/>
            <person name="Magnuson J.K."/>
            <person name="Baker S.E."/>
            <person name="Pomraning K.R."/>
        </authorList>
    </citation>
    <scope>NUCLEOTIDE SEQUENCE [LARGE SCALE GENOMIC DNA]</scope>
    <source>
        <strain evidence="2">CBS 10300</strain>
    </source>
</reference>
<proteinExistence type="predicted"/>
<sequence length="916" mass="102610">MGSEDEDDDGSCRACDSCRLKKIKCDKKEPCGSCSSRRLRCLRTMPDARKRKRRNSGSMDDNIRARLDQMQGQLDTIMSFLTTARATATSYNLPMPGTESTSLTSQTSTPATSISSSSYPLIGGLASTGTANSPKVLANQQQRNQSSQSQSPTSVGNFASIELLNSLVTSIKGQLQYLGKSSLLSMSIEAQMLTTALHDDGRDKNDKENGIETCISSVTDSDDEADYGKNSTKANDTASQQDPIEAEYYPVREAKGNVAETQEKHSVCPGMKALLNASLDYVASIFLPVDWVEELDIKDHTPVLPSKKRGQEIIDYYIDYILPVQQLCSFRFARMLREEVYQPDTPHRLQKIVCISYMTTMVLLWPEYELHEGDTSLREKMFKNIWLILKEPSVFITANFINAQTLLLAAAAAETLMHPGLCWMLISQCCRLAQTLGLHRRSALYFERGLSQIEIEERRCLFWHCYTFEKTLCLTFGRTSSMPMYDCDVERKLYSEELDIQGTKPSDSCDEETEVQNRHRFGIGRFDATVGLVELYDLVYVRLYSAHAQQQSAPDKRRAVRELDTMLRKVWADIQPWIIQSWPSAGWTYIPIIAEAEFMYYVCMTMIHRVSKGIPDDGDGGNAGLIDTPEGWQQSTDIALASARRAILVIHEVLTAPNCRMYGDCVAAWCLIFQPFAPFFELFTSVIRTGCREDLRLMRVVAGILKGIQRRPECIRKLNNIADLFTRLATMVVLKCATKQKQLGEGTQKDSVQAPHSTTAYPEVDAPFTMPTSSNDQLVYDIVNEGLTTVTEVSSIPMGNTLPRRLKSMSDHELQIQPSEASSAGLNQYHNVNSSQPAPPNMLDLEMETFVLGGTVTQDASLSKWLWSETNGNPLYPPNFDWTTFDIDSAGDVDITGAQLDQQSTLSRDSNLILRF</sequence>
<comment type="caution">
    <text evidence="1">The sequence shown here is derived from an EMBL/GenBank/DDBJ whole genome shotgun (WGS) entry which is preliminary data.</text>
</comment>
<protein>
    <submittedName>
        <fullName evidence="1">Fungal-specific transcription factor domain-containing protein</fullName>
    </submittedName>
</protein>
<keyword evidence="2" id="KW-1185">Reference proteome</keyword>